<feature type="compositionally biased region" description="Basic and acidic residues" evidence="1">
    <location>
        <begin position="4644"/>
        <end position="4656"/>
    </location>
</feature>
<feature type="compositionally biased region" description="Basic and acidic residues" evidence="1">
    <location>
        <begin position="239"/>
        <end position="260"/>
    </location>
</feature>
<feature type="compositionally biased region" description="Basic and acidic residues" evidence="1">
    <location>
        <begin position="4530"/>
        <end position="4559"/>
    </location>
</feature>
<feature type="compositionally biased region" description="Low complexity" evidence="1">
    <location>
        <begin position="2681"/>
        <end position="2694"/>
    </location>
</feature>
<feature type="region of interest" description="Disordered" evidence="1">
    <location>
        <begin position="461"/>
        <end position="499"/>
    </location>
</feature>
<feature type="compositionally biased region" description="Low complexity" evidence="1">
    <location>
        <begin position="328"/>
        <end position="340"/>
    </location>
</feature>
<feature type="compositionally biased region" description="Basic and acidic residues" evidence="1">
    <location>
        <begin position="1884"/>
        <end position="1900"/>
    </location>
</feature>
<feature type="region of interest" description="Disordered" evidence="1">
    <location>
        <begin position="48"/>
        <end position="68"/>
    </location>
</feature>
<feature type="compositionally biased region" description="Basic and acidic residues" evidence="1">
    <location>
        <begin position="4670"/>
        <end position="4687"/>
    </location>
</feature>
<feature type="region of interest" description="Disordered" evidence="1">
    <location>
        <begin position="4199"/>
        <end position="4228"/>
    </location>
</feature>
<feature type="region of interest" description="Disordered" evidence="1">
    <location>
        <begin position="3458"/>
        <end position="3533"/>
    </location>
</feature>
<sequence length="4923" mass="530614">MKSSRVLPIAWHDNSVTGCCGAESDVEQHPTTSFAFQSMTIHGVSYSGGSRDISQVSSPSSREMSNNSISSRVDEALIDAAVEERNSFATAHRGGSMIRRFLTSVFSSSNARPAVRADSFQIHSFTPVVSTSSSDSLSPSSPAVNYRGWTRSPRSSSREAPVAEDVGESSAAPTGRSLPGAAWSSSHPGGTIIRRPIRLDSYAQHIPPPARMRTLAIGRMPNVTLKSFEPQVDTPSRSSDSHTSDSPYETDKDSRDHTESSRAYSLCSPGVHGGRGDALRGRRLTKSRQAGTQHARRRKMFRYLRAKNLVEAKSGTPHSAESRELTARSDSLLSSSNSVSTARSVHTLSRDSPHAMAAFSAVPRLNLFWLQRSGGSSPSAAASSMNPEEKKADVYRSLFYNEGEETIRLETFLRTKQHTVGARSTSESHFDQTELQSEPKKQLCERLVGVKSVTTVRTQPEVTTVGDEAGRKESTSRLPGQKPAAPRERESLRTSQRNIDREVLEGPDLSVYHGLSDNSVSEYRFGSKLSPPHAVRPYHYEMLDIPSIRRVELPGAQVRMPMAKELVRDWGSVVQQQTTSDSSSDTPATRSRSAEALCVFSTPCTADSDQRMKGAITHSHIIRRGTAPAKREKPLKSTFIWGTTVEDRNHPISPDPFSRLQGCGQTLQDELPSARTRPGWAALDSRLKNKDPQISAGDEAAKVEHTSAEPCLGTVPSFCRLVRSHDLLEAGAQVRVLGPTTDPETETASQLQTTELATLTTVDLSLSEMSRSGRVVPREMVEDDGQFGLSVSMREACAAASGKNINFEIKTTAPYKGTSLFKAGARRKSSDGSCPPPIESIDRSTDVATDHSGRRFDTPTIPKSCLRPEQITALERKQPPAESDGCTPPAVSHIQEITPADSPSRQEYSQTARRQRQQPPTPGTRHPQSGARAHIADGAGQHSEKDVHLPMEKEQAQARRLTDVRVEPSVEPQQTTGDARKEPDVCETVERAEESGGAESGREEAVVFGPMTEAEAQVTRLPDAPVETSVQSKEGARDARKAPDVCETVERAEESGGAESGREEAVVFGPMTEAEAQATRLPDAPVETSAEPRQAARDAQMAPNVGESVRAAEQSEGAESGTEEAVVFGPMTEAEAQATRLPDAPVETSVKSQQETRDAQKAPDACETVERTEGSGGAESGREEAVVFGPMTEAEAQATRLPDAPVETSVESQERARDAEKAPDVCETVGRAEGSGGAESGREEAVVFGPMTEAEAQATRLPDAPLETSGQSKEGARDAQKAPEEPETVGKAEGSGGAESGREEAVVFGPMTEAEAQARGLPDAPVETPAEPRQELRDAQKAPNVGDSVGTAEQSEGAESGTEEAAVFGPMTEAEAQATRLSDARVETSAEPRQAARDAQMAPNVGESVRAAEQSEGAESGTEEAVVFGPMTEAEAQARGLPDASVETSVKSQQETRDARKAPDEPETVGRAEGSGGAESGREEAVVFGPMTEAEAQATRLPDAPVKTSVQSKEGARDAQKAPEEPETVGKAEGSGGAESGREEAVVFGPMTEAQVTRLPDAPVETSVESQQTTGDAQKAPDIGESVRTAEQSEGAKSGREEAVVFGPMTEAEAQATRLPDAPVETSLESQQTTGDAQKAPDACETVERAEGSGVAESGREEAVVFGPMTEAEAQARGLPDASVETSVESEQETRDAQKVPNVCETVGRAEGSGGAESGREEAVVFGPMTEDEAQATRLPDAPAEAQATRLPDAPVETSVETQQTTGDAQKVPDIGESVRTAEQSEGAKSGREEAVVFGPMTEAEAQATRLRDAPVETSVESQQETRDAQKAPDEPETVGRAEGSGGAESGSEEAVVFGPMTEAEAQARGLPDASVETSVESEPETRDAQKAPDEPETVARAEGSGGAESGREEAVVFGPMTEAEAQATRLPDAPVETSAEPRQAARDAQKVPNVCETVERAEGSGGAESGREEAVVFGPMTEAEAQATRLPDAPVETSVETQQTTGDAQKVPDIGESVRTAEQSEGAKSGREEAVVFGPMTEAEAQATPLPDAPVETPAEPRQELRDAQKAPNVGDSVGTAEQSEGAKSGTEEAVVFGPMTEAEAQATPLPDAPVETSLESQQTTGDARKAPNEPETVERAEGSGGAESGREEADVFGPMTEAEAQATRLPDARVETSAEPRQAARDAQMAPNVGDSVGTAEQSEGAESGTEEAVVFGPMTEAEAQATRLPDAPVETSVQSKEGARDAQKAPHIGECVRTAEQSEGAESGTEEAVVFGPMTEAEAQARGLPDASVETSVESQQVTRDARKAPDEPETVERAEGSGGAESGREEAVVFGPMTEAEAQVRGLPDAPVETSVERKLVSRELKDRRSSRHIEASGERGRGPEKAGVSVWRARNVMEECGPDRNAVEGRSCSQSDLFELHDGAVCHIQTEMGEGGLKGSESKDLRQLLLGWIGSSVSGVVAGVSTGTFAVPVAPCPTEGGEPNEPTREVYTHRSVTGCFARTEKQEHSGPMSADAAEELRMTRDALSVFSSPPSSPRSVPLLNHARSHPEVPRLDLYWLKKGGRRRPIKTRSDLELCTPTQVTGQALPRIATVDAIPVIQACDGPEAIKAGIIASLFEDDLSEFESLPKQSEVSVSSVSDAVTPAVLCHDASSPASSFKPRNIVQASRPQHHQSLRSSAGSAQRAAARSRLHTQGVAAESKTENSGNPFAIAMQNVEQNGGGHAPSSLDRAHRVETATSSQQAAASVLRKRASDRSESDPAVFDGVSSQYGMGLESLKKTGTVVEAANPCSSAGYERFSSTLSSTNMPISASPRSQSQSALVDGLRRSSWNLSDDVHAAKAATTERGSARTRGTQQLVGEDKKASISLPVQEKADQGIVTLGMPREAKGRFPLPTSTAEAPGDSLCVDDAGGTSALFANHKEASLSKKKTQTEQPKEAEHWGSGDTKLKKASKDVRRTSFISRSEAMCGTLSGGPVSMSCRCKDDSEGVPGRRLAKACETKAGAVGNTFNSGEARETVDMAQTSANQGTGVVPRARPAVEHPLVTRENQINEASDGADFFGEKALGQKRAAPAQEPKDGDRSRVSLQQPEIEGSSKSKQIRRQSVSGISHPPALAVASSQREKLGRISRTPKGKTGHLEKQSVQRTALLSEPAEGARVLMAENRRQKITPGVCLQAAQANARVDSAIQRFKQGVPAREKGVQLTSVDAASDRKPLIDETTSSQDIEVSKRPRIPKSLSVARPADKARSKPAASSTSVTTVESSKIRNESSTRPSAPAPKLSDVAGRETPVECMNVSERQSRLTLPKAGVGEDVSAVRARVARSSASIFGFRRNAQEHLDGGREVSVQRGRGTEPRQLGKKAFISWAAHRENLQPTGMKNPSKPLQPKYPVAASDILISRTRQHVSEDSVSIDSEGQEHRAAAQREAVPQTVHPVSRSLQVFRIPTIRTQRFGVRGSVHNPSVAESKASDSQEQRSVSSSASPPVAEPSTQNIERRQASERVNNPDTQCVKGRSAERKETGRCLSAHAKASMQPAKALKKDSRYTIAKVGSAHAKRKLENTAVRGLSSACDVASAVSERNQTRATKHKGEASKAVASTAKADCVATTRHLFDRGSVPEFSAGPVGPRTAVKSHVSGAKSHTEPTEISAKLSLNAVRPSQSKDMANVRENVSTSPRSTTQEVSGCQAKNTRFAVSKRVAPTSMRSEAAQFTGPSSHAHEVPQAKTSRTTPPLEALKKHHAFLPRSSPGTKLANGPLTGGSAATKKTDTDAQEHGGAVLKKPVRSGIPHICPPISRQRLTTSGNDPTEENVGGEANTSAGQRPAARTAYGVTKASSVYGRAKTVKRLEKSPLELETSDEKPILPEAAKALMQPRQCRLVPLPKTQEEKAVRLQAWWRAEQVRTCLRATSCIREAKHPFFLSGRTVFPERESRGLDGGRPYPVEVSSSDAPKSFAASRLKNSQVAEAATKIHPGFSVEDDAVGKKGTSSSGRSCLLAASLKWDDDPWSACSADTEAAISSSAVVAAIFSGARRSSSTSWKSPLHSGDNTGIKRVSNAARSERDDSESTGNGEDHTKKGEPRVRGLPMSKLDKGTSGMHAVGSSVINGRENQPSSRTRKQTSFGKMDRSPESLFSRRTELPTALVEKEVLVTHALPLDPGTGLHVTENETWSAAGRWISSGHSKEDEGQVGRRLRTEVTSNKGTRQKCEAREVRPGGNNQGSNGTEHTFGFRMQRRDKRSIEDAHHREIKHWHEVGKFEGPLEMTQQRRTEHGTGTGNGVRNQNEMRGHTYNAADGELRGTEQSTLEQAVCRPTALARENTLEAPSTQCETAAKPLEETERGRREEEEEEEVCVRREEEERRRREAEAKPLEETERGRREEEEEEEVCVRREEEERRLREAEAKRREETERGRREEEEEEEVCVRREEEERRLREAEAKPLEETERGRREEEEEEEEEVCVRREEEERRLREAEAKPLEETERGRREEEEEEEVCVRREEEERRLREAEAKPLEETERGRREEEEEEEVCVRREEEERRLREAEAKRREETERSRREAEEEEEEVCVRREGEERRRREAEAKRREETERSRREAEEEEGVRREEEETRRREAEAKWGDKDEPKNTVELNGQGGHAKNQKFRQALHEKEAIKDIRQMKGSSAGGDVEEVLEGHVSPRPDLARTKKIENGTPNPDALRAPSDRSDPPRISFFLSSSAYSPVTVSSNSSRVLAGSSDEEENLLSQIICNKKAELEVAAPLPLLAATTEELPASTSAINDSSVGVGDMAVSAEQLSFVDGQRRYHRRKALTGKHRAESVRARTSPIDMFEIQERQRVDVMVLPPTREDSDVAMPDTRQMDSSSHVIERHMYPVLPETKKFGRMRRVPVAHNTTVLGGRATRTDSSSGGLGFFGRLLRDSDTKRFDS</sequence>
<feature type="compositionally biased region" description="Polar residues" evidence="1">
    <location>
        <begin position="2296"/>
        <end position="2306"/>
    </location>
</feature>
<evidence type="ECO:0000256" key="1">
    <source>
        <dbReference type="SAM" id="MobiDB-lite"/>
    </source>
</evidence>
<feature type="region of interest" description="Disordered" evidence="1">
    <location>
        <begin position="2928"/>
        <end position="2956"/>
    </location>
</feature>
<feature type="compositionally biased region" description="Basic and acidic residues" evidence="1">
    <location>
        <begin position="942"/>
        <end position="968"/>
    </location>
</feature>
<feature type="compositionally biased region" description="Low complexity" evidence="1">
    <location>
        <begin position="3259"/>
        <end position="3268"/>
    </location>
</feature>
<name>A0A0F7US86_TOXGV</name>
<feature type="region of interest" description="Disordered" evidence="1">
    <location>
        <begin position="4037"/>
        <end position="4135"/>
    </location>
</feature>
<feature type="compositionally biased region" description="Basic and acidic residues" evidence="1">
    <location>
        <begin position="2307"/>
        <end position="2323"/>
    </location>
</feature>
<feature type="compositionally biased region" description="Basic and acidic residues" evidence="1">
    <location>
        <begin position="1514"/>
        <end position="1530"/>
    </location>
</feature>
<feature type="region of interest" description="Disordered" evidence="1">
    <location>
        <begin position="2285"/>
        <end position="2332"/>
    </location>
</feature>
<feature type="region of interest" description="Disordered" evidence="1">
    <location>
        <begin position="2671"/>
        <end position="2766"/>
    </location>
</feature>
<feature type="compositionally biased region" description="Basic and acidic residues" evidence="1">
    <location>
        <begin position="2128"/>
        <end position="2143"/>
    </location>
</feature>
<feature type="region of interest" description="Disordered" evidence="1">
    <location>
        <begin position="2357"/>
        <end position="2392"/>
    </location>
</feature>
<dbReference type="EMBL" id="LN714494">
    <property type="protein sequence ID" value="CEL73000.1"/>
    <property type="molecule type" value="Genomic_DNA"/>
</dbReference>
<feature type="compositionally biased region" description="Basic and acidic residues" evidence="1">
    <location>
        <begin position="4388"/>
        <end position="4416"/>
    </location>
</feature>
<protein>
    <submittedName>
        <fullName evidence="2">Uncharacterized protein</fullName>
    </submittedName>
</protein>
<feature type="compositionally biased region" description="Basic and acidic residues" evidence="1">
    <location>
        <begin position="2172"/>
        <end position="2186"/>
    </location>
</feature>
<organism evidence="2">
    <name type="scientific">Toxoplasma gondii (strain ATCC 50861 / VEG)</name>
    <dbReference type="NCBI Taxonomy" id="432359"/>
    <lineage>
        <taxon>Eukaryota</taxon>
        <taxon>Sar</taxon>
        <taxon>Alveolata</taxon>
        <taxon>Apicomplexa</taxon>
        <taxon>Conoidasida</taxon>
        <taxon>Coccidia</taxon>
        <taxon>Eucoccidiorida</taxon>
        <taxon>Eimeriorina</taxon>
        <taxon>Sarcocystidae</taxon>
        <taxon>Toxoplasma</taxon>
    </lineage>
</organism>
<feature type="compositionally biased region" description="Basic and acidic residues" evidence="1">
    <location>
        <begin position="1330"/>
        <end position="1340"/>
    </location>
</feature>
<feature type="region of interest" description="Disordered" evidence="1">
    <location>
        <begin position="3407"/>
        <end position="3437"/>
    </location>
</feature>
<feature type="region of interest" description="Disordered" evidence="1">
    <location>
        <begin position="1613"/>
        <end position="1703"/>
    </location>
</feature>
<feature type="compositionally biased region" description="Basic and acidic residues" evidence="1">
    <location>
        <begin position="4423"/>
        <end position="4451"/>
    </location>
</feature>
<feature type="compositionally biased region" description="Low complexity" evidence="1">
    <location>
        <begin position="2742"/>
        <end position="2752"/>
    </location>
</feature>
<feature type="compositionally biased region" description="Basic and acidic residues" evidence="1">
    <location>
        <begin position="4495"/>
        <end position="4523"/>
    </location>
</feature>
<accession>A0A0F7US86</accession>
<feature type="compositionally biased region" description="Polar residues" evidence="1">
    <location>
        <begin position="1759"/>
        <end position="1768"/>
    </location>
</feature>
<feature type="region of interest" description="Disordered" evidence="1">
    <location>
        <begin position="896"/>
        <end position="1601"/>
    </location>
</feature>
<feature type="region of interest" description="Disordered" evidence="1">
    <location>
        <begin position="2847"/>
        <end position="2869"/>
    </location>
</feature>
<feature type="region of interest" description="Disordered" evidence="1">
    <location>
        <begin position="228"/>
        <end position="298"/>
    </location>
</feature>
<feature type="compositionally biased region" description="Basic and acidic residues" evidence="1">
    <location>
        <begin position="2060"/>
        <end position="2070"/>
    </location>
</feature>
<feature type="compositionally biased region" description="Basic and acidic residues" evidence="1">
    <location>
        <begin position="2359"/>
        <end position="2389"/>
    </location>
</feature>
<feature type="region of interest" description="Disordered" evidence="1">
    <location>
        <begin position="3622"/>
        <end position="3649"/>
    </location>
</feature>
<feature type="compositionally biased region" description="Basic and acidic residues" evidence="1">
    <location>
        <begin position="4336"/>
        <end position="4346"/>
    </location>
</feature>
<feature type="compositionally biased region" description="Basic and acidic residues" evidence="1">
    <location>
        <begin position="1454"/>
        <end position="1470"/>
    </location>
</feature>
<feature type="region of interest" description="Disordered" evidence="1">
    <location>
        <begin position="825"/>
        <end position="869"/>
    </location>
</feature>
<feature type="compositionally biased region" description="Basic and acidic residues" evidence="1">
    <location>
        <begin position="978"/>
        <end position="1005"/>
    </location>
</feature>
<feature type="compositionally biased region" description="Low complexity" evidence="1">
    <location>
        <begin position="57"/>
        <end position="68"/>
    </location>
</feature>
<feature type="region of interest" description="Disordered" evidence="1">
    <location>
        <begin position="312"/>
        <end position="340"/>
    </location>
</feature>
<feature type="compositionally biased region" description="Basic and acidic residues" evidence="1">
    <location>
        <begin position="1824"/>
        <end position="1840"/>
    </location>
</feature>
<feature type="compositionally biased region" description="Basic and acidic residues" evidence="1">
    <location>
        <begin position="1274"/>
        <end position="1290"/>
    </location>
</feature>
<feature type="compositionally biased region" description="Basic and acidic residues" evidence="1">
    <location>
        <begin position="1382"/>
        <end position="1396"/>
    </location>
</feature>
<feature type="compositionally biased region" description="Low complexity" evidence="1">
    <location>
        <begin position="129"/>
        <end position="142"/>
    </location>
</feature>
<feature type="region of interest" description="Disordered" evidence="1">
    <location>
        <begin position="1732"/>
        <end position="1973"/>
    </location>
</feature>
<feature type="compositionally biased region" description="Polar residues" evidence="1">
    <location>
        <begin position="1567"/>
        <end position="1576"/>
    </location>
</feature>
<feature type="region of interest" description="Disordered" evidence="1">
    <location>
        <begin position="2225"/>
        <end position="2255"/>
    </location>
</feature>
<feature type="compositionally biased region" description="Low complexity" evidence="1">
    <location>
        <begin position="1352"/>
        <end position="1366"/>
    </location>
</feature>
<feature type="compositionally biased region" description="Basic and acidic residues" evidence="1">
    <location>
        <begin position="1212"/>
        <end position="1224"/>
    </location>
</feature>
<feature type="compositionally biased region" description="Basic and acidic residues" evidence="1">
    <location>
        <begin position="1034"/>
        <end position="1065"/>
    </location>
</feature>
<gene>
    <name evidence="2" type="ORF">BN1205_032620</name>
</gene>
<feature type="region of interest" description="Disordered" evidence="1">
    <location>
        <begin position="4307"/>
        <end position="4704"/>
    </location>
</feature>
<feature type="compositionally biased region" description="Basic and acidic residues" evidence="1">
    <location>
        <begin position="4460"/>
        <end position="4488"/>
    </location>
</feature>
<feature type="compositionally biased region" description="Basic and acidic residues" evidence="1">
    <location>
        <begin position="485"/>
        <end position="499"/>
    </location>
</feature>
<proteinExistence type="predicted"/>
<feature type="region of interest" description="Disordered" evidence="1">
    <location>
        <begin position="129"/>
        <end position="190"/>
    </location>
</feature>
<reference evidence="2" key="1">
    <citation type="journal article" date="2015" name="PLoS ONE">
        <title>Comprehensive Evaluation of Toxoplasma gondii VEG and Neospora caninum LIV Genomes with Tachyzoite Stage Transcriptome and Proteome Defines Novel Transcript Features.</title>
        <authorList>
            <person name="Ramaprasad A."/>
            <person name="Mourier T."/>
            <person name="Naeem R."/>
            <person name="Malas T.B."/>
            <person name="Moussa E."/>
            <person name="Panigrahi A."/>
            <person name="Vermont S.J."/>
            <person name="Otto T.D."/>
            <person name="Wastling J."/>
            <person name="Pain A."/>
        </authorList>
    </citation>
    <scope>NUCLEOTIDE SEQUENCE</scope>
    <source>
        <strain evidence="2">VEG</strain>
    </source>
</reference>
<feature type="compositionally biased region" description="Polar residues" evidence="1">
    <location>
        <begin position="1999"/>
        <end position="2008"/>
    </location>
</feature>
<feature type="region of interest" description="Disordered" evidence="1">
    <location>
        <begin position="3710"/>
        <end position="3731"/>
    </location>
</feature>
<feature type="region of interest" description="Disordered" evidence="1">
    <location>
        <begin position="3218"/>
        <end position="3290"/>
    </location>
</feature>
<feature type="compositionally biased region" description="Polar residues" evidence="1">
    <location>
        <begin position="3090"/>
        <end position="3113"/>
    </location>
</feature>
<feature type="compositionally biased region" description="Basic and acidic residues" evidence="1">
    <location>
        <begin position="4073"/>
        <end position="4084"/>
    </location>
</feature>
<feature type="compositionally biased region" description="Low complexity" evidence="1">
    <location>
        <begin position="3479"/>
        <end position="3494"/>
    </location>
</feature>
<feature type="compositionally biased region" description="Polar residues" evidence="1">
    <location>
        <begin position="4105"/>
        <end position="4124"/>
    </location>
</feature>
<feature type="region of interest" description="Disordered" evidence="1">
    <location>
        <begin position="3786"/>
        <end position="3828"/>
    </location>
</feature>
<feature type="compositionally biased region" description="Basic and acidic residues" evidence="1">
    <location>
        <begin position="4566"/>
        <end position="4625"/>
    </location>
</feature>
<feature type="region of interest" description="Disordered" evidence="1">
    <location>
        <begin position="3747"/>
        <end position="3774"/>
    </location>
</feature>
<feature type="region of interest" description="Disordered" evidence="1">
    <location>
        <begin position="1985"/>
        <end position="2213"/>
    </location>
</feature>
<feature type="compositionally biased region" description="Basic and acidic residues" evidence="1">
    <location>
        <begin position="840"/>
        <end position="857"/>
    </location>
</feature>
<feature type="compositionally biased region" description="Basic and acidic residues" evidence="1">
    <location>
        <begin position="4353"/>
        <end position="4381"/>
    </location>
</feature>
<feature type="compositionally biased region" description="Basic and acidic residues" evidence="1">
    <location>
        <begin position="4126"/>
        <end position="4135"/>
    </location>
</feature>
<feature type="region of interest" description="Disordered" evidence="1">
    <location>
        <begin position="3662"/>
        <end position="3688"/>
    </location>
</feature>
<feature type="compositionally biased region" description="Polar residues" evidence="1">
    <location>
        <begin position="1627"/>
        <end position="1636"/>
    </location>
</feature>
<feature type="region of interest" description="Disordered" evidence="1">
    <location>
        <begin position="3030"/>
        <end position="3149"/>
    </location>
</feature>
<evidence type="ECO:0000313" key="2">
    <source>
        <dbReference type="EMBL" id="CEL73000.1"/>
    </source>
</evidence>